<feature type="region of interest" description="Disordered" evidence="1">
    <location>
        <begin position="61"/>
        <end position="97"/>
    </location>
</feature>
<proteinExistence type="predicted"/>
<dbReference type="Gramene" id="TuG1812G0500000387.01.T01">
    <property type="protein sequence ID" value="TuG1812G0500000387.01.T01.cds263268"/>
    <property type="gene ID" value="TuG1812G0500000387.01"/>
</dbReference>
<dbReference type="Proteomes" id="UP000015106">
    <property type="component" value="Chromosome 5"/>
</dbReference>
<keyword evidence="3" id="KW-1185">Reference proteome</keyword>
<dbReference type="EnsemblPlants" id="TuG1812G0500000387.01.T01">
    <property type="protein sequence ID" value="TuG1812G0500000387.01.T01.cds263268"/>
    <property type="gene ID" value="TuG1812G0500000387.01"/>
</dbReference>
<reference evidence="2" key="3">
    <citation type="submission" date="2022-06" db="UniProtKB">
        <authorList>
            <consortium name="EnsemblPlants"/>
        </authorList>
    </citation>
    <scope>IDENTIFICATION</scope>
</reference>
<feature type="compositionally biased region" description="Basic and acidic residues" evidence="1">
    <location>
        <begin position="64"/>
        <end position="73"/>
    </location>
</feature>
<evidence type="ECO:0000313" key="2">
    <source>
        <dbReference type="EnsemblPlants" id="TuG1812G0500000387.01.T01.cds263268"/>
    </source>
</evidence>
<evidence type="ECO:0000256" key="1">
    <source>
        <dbReference type="SAM" id="MobiDB-lite"/>
    </source>
</evidence>
<accession>A0A8R7UDU9</accession>
<dbReference type="AlphaFoldDB" id="A0A8R7UDU9"/>
<evidence type="ECO:0000313" key="3">
    <source>
        <dbReference type="Proteomes" id="UP000015106"/>
    </source>
</evidence>
<protein>
    <submittedName>
        <fullName evidence="2">Uncharacterized protein</fullName>
    </submittedName>
</protein>
<name>A0A8R7UDU9_TRIUA</name>
<reference evidence="2" key="2">
    <citation type="submission" date="2018-03" db="EMBL/GenBank/DDBJ databases">
        <title>The Triticum urartu genome reveals the dynamic nature of wheat genome evolution.</title>
        <authorList>
            <person name="Ling H."/>
            <person name="Ma B."/>
            <person name="Shi X."/>
            <person name="Liu H."/>
            <person name="Dong L."/>
            <person name="Sun H."/>
            <person name="Cao Y."/>
            <person name="Gao Q."/>
            <person name="Zheng S."/>
            <person name="Li Y."/>
            <person name="Yu Y."/>
            <person name="Du H."/>
            <person name="Qi M."/>
            <person name="Li Y."/>
            <person name="Yu H."/>
            <person name="Cui Y."/>
            <person name="Wang N."/>
            <person name="Chen C."/>
            <person name="Wu H."/>
            <person name="Zhao Y."/>
            <person name="Zhang J."/>
            <person name="Li Y."/>
            <person name="Zhou W."/>
            <person name="Zhang B."/>
            <person name="Hu W."/>
            <person name="Eijk M."/>
            <person name="Tang J."/>
            <person name="Witsenboer H."/>
            <person name="Zhao S."/>
            <person name="Li Z."/>
            <person name="Zhang A."/>
            <person name="Wang D."/>
            <person name="Liang C."/>
        </authorList>
    </citation>
    <scope>NUCLEOTIDE SEQUENCE [LARGE SCALE GENOMIC DNA]</scope>
    <source>
        <strain evidence="2">cv. G1812</strain>
    </source>
</reference>
<reference evidence="3" key="1">
    <citation type="journal article" date="2013" name="Nature">
        <title>Draft genome of the wheat A-genome progenitor Triticum urartu.</title>
        <authorList>
            <person name="Ling H.Q."/>
            <person name="Zhao S."/>
            <person name="Liu D."/>
            <person name="Wang J."/>
            <person name="Sun H."/>
            <person name="Zhang C."/>
            <person name="Fan H."/>
            <person name="Li D."/>
            <person name="Dong L."/>
            <person name="Tao Y."/>
            <person name="Gao C."/>
            <person name="Wu H."/>
            <person name="Li Y."/>
            <person name="Cui Y."/>
            <person name="Guo X."/>
            <person name="Zheng S."/>
            <person name="Wang B."/>
            <person name="Yu K."/>
            <person name="Liang Q."/>
            <person name="Yang W."/>
            <person name="Lou X."/>
            <person name="Chen J."/>
            <person name="Feng M."/>
            <person name="Jian J."/>
            <person name="Zhang X."/>
            <person name="Luo G."/>
            <person name="Jiang Y."/>
            <person name="Liu J."/>
            <person name="Wang Z."/>
            <person name="Sha Y."/>
            <person name="Zhang B."/>
            <person name="Wu H."/>
            <person name="Tang D."/>
            <person name="Shen Q."/>
            <person name="Xue P."/>
            <person name="Zou S."/>
            <person name="Wang X."/>
            <person name="Liu X."/>
            <person name="Wang F."/>
            <person name="Yang Y."/>
            <person name="An X."/>
            <person name="Dong Z."/>
            <person name="Zhang K."/>
            <person name="Zhang X."/>
            <person name="Luo M.C."/>
            <person name="Dvorak J."/>
            <person name="Tong Y."/>
            <person name="Wang J."/>
            <person name="Yang H."/>
            <person name="Li Z."/>
            <person name="Wang D."/>
            <person name="Zhang A."/>
            <person name="Wang J."/>
        </authorList>
    </citation>
    <scope>NUCLEOTIDE SEQUENCE</scope>
    <source>
        <strain evidence="3">cv. G1812</strain>
    </source>
</reference>
<organism evidence="2 3">
    <name type="scientific">Triticum urartu</name>
    <name type="common">Red wild einkorn</name>
    <name type="synonym">Crithodium urartu</name>
    <dbReference type="NCBI Taxonomy" id="4572"/>
    <lineage>
        <taxon>Eukaryota</taxon>
        <taxon>Viridiplantae</taxon>
        <taxon>Streptophyta</taxon>
        <taxon>Embryophyta</taxon>
        <taxon>Tracheophyta</taxon>
        <taxon>Spermatophyta</taxon>
        <taxon>Magnoliopsida</taxon>
        <taxon>Liliopsida</taxon>
        <taxon>Poales</taxon>
        <taxon>Poaceae</taxon>
        <taxon>BOP clade</taxon>
        <taxon>Pooideae</taxon>
        <taxon>Triticodae</taxon>
        <taxon>Triticeae</taxon>
        <taxon>Triticinae</taxon>
        <taxon>Triticum</taxon>
    </lineage>
</organism>
<feature type="region of interest" description="Disordered" evidence="1">
    <location>
        <begin position="1"/>
        <end position="22"/>
    </location>
</feature>
<sequence>MDFLPGLPRPTSKIPSQSTPPPPPPCFVGCSVALLLRLARTTAAGPRVAHFFGTHTVHVRRRSRDYMERRPDAHPAPPTSPHLASADPSIPPDLQFRHRGRSTSFQYSESKHLRLAALCLVETFMRFSVI</sequence>